<dbReference type="InterPro" id="IPR029044">
    <property type="entry name" value="Nucleotide-diphossugar_trans"/>
</dbReference>
<comment type="caution">
    <text evidence="2">The sequence shown here is derived from an EMBL/GenBank/DDBJ whole genome shotgun (WGS) entry which is preliminary data.</text>
</comment>
<reference evidence="3" key="1">
    <citation type="journal article" date="2019" name="Int. J. Syst. Evol. Microbiol.">
        <title>The Global Catalogue of Microorganisms (GCM) 10K type strain sequencing project: providing services to taxonomists for standard genome sequencing and annotation.</title>
        <authorList>
            <consortium name="The Broad Institute Genomics Platform"/>
            <consortium name="The Broad Institute Genome Sequencing Center for Infectious Disease"/>
            <person name="Wu L."/>
            <person name="Ma J."/>
        </authorList>
    </citation>
    <scope>NUCLEOTIDE SEQUENCE [LARGE SCALE GENOMIC DNA]</scope>
    <source>
        <strain evidence="3">CGMCC 1.12237</strain>
    </source>
</reference>
<dbReference type="SUPFAM" id="SSF53448">
    <property type="entry name" value="Nucleotide-diphospho-sugar transferases"/>
    <property type="match status" value="2"/>
</dbReference>
<protein>
    <submittedName>
        <fullName evidence="2">Nucleotide-diphospho-sugar transferase</fullName>
    </submittedName>
</protein>
<dbReference type="Gene3D" id="3.90.550.10">
    <property type="entry name" value="Spore Coat Polysaccharide Biosynthesis Protein SpsA, Chain A"/>
    <property type="match status" value="2"/>
</dbReference>
<organism evidence="2 3">
    <name type="scientific">Lederbergia graminis</name>
    <dbReference type="NCBI Taxonomy" id="735518"/>
    <lineage>
        <taxon>Bacteria</taxon>
        <taxon>Bacillati</taxon>
        <taxon>Bacillota</taxon>
        <taxon>Bacilli</taxon>
        <taxon>Bacillales</taxon>
        <taxon>Bacillaceae</taxon>
        <taxon>Lederbergia</taxon>
    </lineage>
</organism>
<keyword evidence="2" id="KW-0808">Transferase</keyword>
<accession>A0ABW0LKG9</accession>
<feature type="domain" description="Nucleotide-diphospho-sugar transferase" evidence="1">
    <location>
        <begin position="361"/>
        <end position="522"/>
    </location>
</feature>
<name>A0ABW0LKG9_9BACI</name>
<dbReference type="RefSeq" id="WP_382350665.1">
    <property type="nucleotide sequence ID" value="NZ_JBHSMC010000013.1"/>
</dbReference>
<dbReference type="InterPro" id="IPR002495">
    <property type="entry name" value="Glyco_trans_8"/>
</dbReference>
<evidence type="ECO:0000313" key="3">
    <source>
        <dbReference type="Proteomes" id="UP001596147"/>
    </source>
</evidence>
<proteinExistence type="predicted"/>
<dbReference type="GO" id="GO:0016740">
    <property type="term" value="F:transferase activity"/>
    <property type="evidence" value="ECO:0007669"/>
    <property type="project" value="UniProtKB-KW"/>
</dbReference>
<gene>
    <name evidence="2" type="ORF">ACFPM4_09495</name>
</gene>
<dbReference type="Pfam" id="PF01501">
    <property type="entry name" value="Glyco_transf_8"/>
    <property type="match status" value="1"/>
</dbReference>
<dbReference type="InterPro" id="IPR005069">
    <property type="entry name" value="Nucl-diP-sugar_transferase"/>
</dbReference>
<keyword evidence="3" id="KW-1185">Reference proteome</keyword>
<dbReference type="Proteomes" id="UP001596147">
    <property type="component" value="Unassembled WGS sequence"/>
</dbReference>
<dbReference type="EMBL" id="JBHSMC010000013">
    <property type="protein sequence ID" value="MFC5464986.1"/>
    <property type="molecule type" value="Genomic_DNA"/>
</dbReference>
<sequence>MFNTVIGDTKNNDNLNHICVTASKDYILRILAMYYSLVTHSKNFKLWVCCMDQETISFLKEMNFQHMVIFSVKEVEDINLRLIKQQRKLNEYCWTLKAPLIHYLLTRYNLESVLYCDGDIYFFSDPNEIFEEWGNASIYLCPQRDAEWVEKKYGKYQAGVIGFRHDTIGLESLKWWQKKCEEWCFALPDKERFGDQKYLDEIPNMFSNVRISEHLGIDAAPWNCIYNNNYRIEKKNDSLYIEKNKLVAYHFACFSIFNEDEFDLWSLDTLKIRSTIKNNIYIPYIEKIREIIQDLKNRGYDVNHFYSKKSNVKSYYKYTTFRRKMDQTDEFYCMATIISKEYLVKGLAFHQSLLNLGDEFHLWICCMDSESLNILSKLNLKNVTLIPVSEIENNMIAKLSEKRSLTECCWTMKAPLCEHILKHYSEIDYIIYCDADMYFFSSPKPILDEWSTYSIFLCKQRSTRMIEHKHGIYQAGLLGFKREENSLKILKWWKEKCLEWCYDQYEDDKWGDQKYLNKIPNKFINIKVIQNIGIDAAPWNIVMVDGNDVTRKGSRILIENTEIVCFHFGSLLMLSENEYDLWKLEELTFTKSILKNLYNPYIKALQQKYEELLSIDNTIHYLSHTAPDYTPMNVHKF</sequence>
<evidence type="ECO:0000259" key="1">
    <source>
        <dbReference type="Pfam" id="PF03407"/>
    </source>
</evidence>
<evidence type="ECO:0000313" key="2">
    <source>
        <dbReference type="EMBL" id="MFC5464986.1"/>
    </source>
</evidence>
<dbReference type="Pfam" id="PF03407">
    <property type="entry name" value="Nucleotid_trans"/>
    <property type="match status" value="1"/>
</dbReference>